<dbReference type="EMBL" id="CATQJL010000316">
    <property type="protein sequence ID" value="CAJ0608475.1"/>
    <property type="molecule type" value="Genomic_DNA"/>
</dbReference>
<dbReference type="AlphaFoldDB" id="A0AA36HDW9"/>
<sequence length="747" mass="85627">MVSSHDGTPDILSTPPSGSNEEKVPANLSKTALALRNQLASLPANNAIEFLANVRKVAREIDIEANVVSEELAVIEESYPRILSTLQGFKRDLLLMREEVCNTRSQYESFVKTFMGLLQKHYPELIPQLHALSRKQVQLKRLKWVTRGRELLSSCREAMKDPQCDWSKLKEQFRCACLHAQEIGKEEQNDNSRITYIDGLNALAPDLKELSAKRARNILDNLKYPFEDSTDIRVFMNEANTLANILSLIYSITEFMEQNTGYDEACRVLLEPIGTRFAFHFYGDRKTNDIKKPQWYLSQTLNWIQVNLPFFEAVQGKMIKELSLSRSPTSVFMKYLSELPISKTKSLLRQEKVLSDVLLFSNLVDECILYETQLRAMDPDGYSSNILSLFCDRNVLDRWIEIENECCVDRMDEILSAPDRWQNRFRSMEDADEFLVCNCADSFVSMLQSQQSRARLLPDDIAQKRFLDLQLLLTDDFRTRLAQIARQSESPWSEPFPNVMNAIWYLTHVVEEWSDSCLLSGITATEGRAVFDESSAMFKHVWNQMAEDVVMSLKVQITHMLKPYQQHFWCAMEPRLGNASRDITDQFCPVLMKIRTIFASTGARISKASLEELFKRMSATVATVILEEIVDVTPFSAEGASQMLFDMESGLIPVLSHIFTRSGVTPNMYYDEAFTTLLGSLKLLSMSWAVVTLLKEEIDQLPEEVADEKLFEMKIYGVDKARAKNLIRLRSDIDKRAESPYSRSNIL</sequence>
<evidence type="ECO:0000313" key="2">
    <source>
        <dbReference type="EMBL" id="CAJ0608475.1"/>
    </source>
</evidence>
<dbReference type="Pfam" id="PF04437">
    <property type="entry name" value="RINT1_TIP1"/>
    <property type="match status" value="1"/>
</dbReference>
<dbReference type="GO" id="GO:0006888">
    <property type="term" value="P:endoplasmic reticulum to Golgi vesicle-mediated transport"/>
    <property type="evidence" value="ECO:0007669"/>
    <property type="project" value="InterPro"/>
</dbReference>
<comment type="caution">
    <text evidence="2">The sequence shown here is derived from an EMBL/GenBank/DDBJ whole genome shotgun (WGS) entry which is preliminary data.</text>
</comment>
<keyword evidence="3" id="KW-1185">Reference proteome</keyword>
<dbReference type="GO" id="GO:0070939">
    <property type="term" value="C:Dsl1/NZR complex"/>
    <property type="evidence" value="ECO:0007669"/>
    <property type="project" value="InterPro"/>
</dbReference>
<dbReference type="InterPro" id="IPR042044">
    <property type="entry name" value="EXOC6PINT-1/Sec15/Tip20_C_dom2"/>
</dbReference>
<dbReference type="PANTHER" id="PTHR13520">
    <property type="entry name" value="RAD50-INTERACTING PROTEIN 1 RINT-1"/>
    <property type="match status" value="1"/>
</dbReference>
<proteinExistence type="predicted"/>
<dbReference type="InterPro" id="IPR007528">
    <property type="entry name" value="RINT1_Tip20"/>
</dbReference>
<evidence type="ECO:0000313" key="3">
    <source>
        <dbReference type="Proteomes" id="UP001176961"/>
    </source>
</evidence>
<dbReference type="GO" id="GO:0060628">
    <property type="term" value="P:regulation of ER to Golgi vesicle-mediated transport"/>
    <property type="evidence" value="ECO:0007669"/>
    <property type="project" value="TreeGrafter"/>
</dbReference>
<reference evidence="2" key="1">
    <citation type="submission" date="2023-07" db="EMBL/GenBank/DDBJ databases">
        <authorList>
            <consortium name="CYATHOMIX"/>
        </authorList>
    </citation>
    <scope>NUCLEOTIDE SEQUENCE</scope>
    <source>
        <strain evidence="2">N/A</strain>
    </source>
</reference>
<feature type="region of interest" description="Disordered" evidence="1">
    <location>
        <begin position="1"/>
        <end position="25"/>
    </location>
</feature>
<gene>
    <name evidence="2" type="ORF">CYNAS_LOCUS20458</name>
</gene>
<evidence type="ECO:0000256" key="1">
    <source>
        <dbReference type="SAM" id="MobiDB-lite"/>
    </source>
</evidence>
<dbReference type="Gene3D" id="1.20.58.670">
    <property type="entry name" value="Dsl1p vesicle tethering complex, Tip20p subunit, domain D"/>
    <property type="match status" value="1"/>
</dbReference>
<evidence type="ECO:0008006" key="4">
    <source>
        <dbReference type="Google" id="ProtNLM"/>
    </source>
</evidence>
<name>A0AA36HDW9_CYLNA</name>
<accession>A0AA36HDW9</accession>
<dbReference type="GO" id="GO:0006890">
    <property type="term" value="P:retrograde vesicle-mediated transport, Golgi to endoplasmic reticulum"/>
    <property type="evidence" value="ECO:0007669"/>
    <property type="project" value="InterPro"/>
</dbReference>
<protein>
    <recommendedName>
        <fullName evidence="4">RAD50-interacting protein 1</fullName>
    </recommendedName>
</protein>
<dbReference type="Proteomes" id="UP001176961">
    <property type="component" value="Unassembled WGS sequence"/>
</dbReference>
<dbReference type="PROSITE" id="PS51386">
    <property type="entry name" value="RINT1_TIP20"/>
    <property type="match status" value="1"/>
</dbReference>
<dbReference type="PANTHER" id="PTHR13520:SF0">
    <property type="entry name" value="RAD50-INTERACTING PROTEIN 1"/>
    <property type="match status" value="1"/>
</dbReference>
<organism evidence="2 3">
    <name type="scientific">Cylicocyclus nassatus</name>
    <name type="common">Nematode worm</name>
    <dbReference type="NCBI Taxonomy" id="53992"/>
    <lineage>
        <taxon>Eukaryota</taxon>
        <taxon>Metazoa</taxon>
        <taxon>Ecdysozoa</taxon>
        <taxon>Nematoda</taxon>
        <taxon>Chromadorea</taxon>
        <taxon>Rhabditida</taxon>
        <taxon>Rhabditina</taxon>
        <taxon>Rhabditomorpha</taxon>
        <taxon>Strongyloidea</taxon>
        <taxon>Strongylidae</taxon>
        <taxon>Cylicocyclus</taxon>
    </lineage>
</organism>